<dbReference type="NCBIfam" id="TIGR01509">
    <property type="entry name" value="HAD-SF-IA-v3"/>
    <property type="match status" value="1"/>
</dbReference>
<gene>
    <name evidence="1" type="ORF">G3A44_17125</name>
</gene>
<keyword evidence="2" id="KW-1185">Reference proteome</keyword>
<proteinExistence type="predicted"/>
<dbReference type="RefSeq" id="WP_163458969.1">
    <property type="nucleotide sequence ID" value="NZ_JAAGOH010000024.1"/>
</dbReference>
<dbReference type="SFLD" id="SFLDS00003">
    <property type="entry name" value="Haloacid_Dehalogenase"/>
    <property type="match status" value="1"/>
</dbReference>
<dbReference type="Gene3D" id="1.10.150.240">
    <property type="entry name" value="Putative phosphatase, domain 2"/>
    <property type="match status" value="1"/>
</dbReference>
<dbReference type="Pfam" id="PF00702">
    <property type="entry name" value="Hydrolase"/>
    <property type="match status" value="1"/>
</dbReference>
<dbReference type="InterPro" id="IPR006439">
    <property type="entry name" value="HAD-SF_hydro_IA"/>
</dbReference>
<dbReference type="SUPFAM" id="SSF56784">
    <property type="entry name" value="HAD-like"/>
    <property type="match status" value="1"/>
</dbReference>
<dbReference type="SFLD" id="SFLDG01129">
    <property type="entry name" value="C1.5:_HAD__Beta-PGM__Phosphata"/>
    <property type="match status" value="1"/>
</dbReference>
<dbReference type="Gene3D" id="3.40.50.1000">
    <property type="entry name" value="HAD superfamily/HAD-like"/>
    <property type="match status" value="1"/>
</dbReference>
<evidence type="ECO:0000313" key="2">
    <source>
        <dbReference type="Proteomes" id="UP000484255"/>
    </source>
</evidence>
<dbReference type="EMBL" id="JAAGOH010000024">
    <property type="protein sequence ID" value="NDY92918.1"/>
    <property type="molecule type" value="Genomic_DNA"/>
</dbReference>
<dbReference type="PANTHER" id="PTHR18901:SF38">
    <property type="entry name" value="PSEUDOURIDINE-5'-PHOSPHATASE"/>
    <property type="match status" value="1"/>
</dbReference>
<sequence length="233" mass="25487">MTSSAPRIDAVVFDMDGILIDSEVLWRQVREEFAADHGLVWSAEDQESTMGCNTRMWSRIMVERLQLQERLGMDDAAIATEIKARLLRKYQAHLPEREGAVAAVKRVAQHYKVALASGSPNELATYVMQATGLDQVFLAATYGDDVVHGKPAPDIYLDVLAKIGVAPEHAVGVEDSGNGIRSLRAAGMAIIAAPGPEFPLSEDVLALADVRIDEMHQVTPELVQQAMAQRVQR</sequence>
<protein>
    <submittedName>
        <fullName evidence="1">HAD family phosphatase</fullName>
    </submittedName>
</protein>
<name>A0A7C9TL19_9BURK</name>
<organism evidence="1 2">
    <name type="scientific">Ideonella livida</name>
    <dbReference type="NCBI Taxonomy" id="2707176"/>
    <lineage>
        <taxon>Bacteria</taxon>
        <taxon>Pseudomonadati</taxon>
        <taxon>Pseudomonadota</taxon>
        <taxon>Betaproteobacteria</taxon>
        <taxon>Burkholderiales</taxon>
        <taxon>Sphaerotilaceae</taxon>
        <taxon>Ideonella</taxon>
    </lineage>
</organism>
<dbReference type="AlphaFoldDB" id="A0A7C9TL19"/>
<dbReference type="InterPro" id="IPR023214">
    <property type="entry name" value="HAD_sf"/>
</dbReference>
<reference evidence="1 2" key="1">
    <citation type="submission" date="2020-02" db="EMBL/GenBank/DDBJ databases">
        <title>Ideonella bacterium strain TBM-1.</title>
        <authorList>
            <person name="Chen W.-M."/>
        </authorList>
    </citation>
    <scope>NUCLEOTIDE SEQUENCE [LARGE SCALE GENOMIC DNA]</scope>
    <source>
        <strain evidence="1 2">TBM-1</strain>
    </source>
</reference>
<evidence type="ECO:0000313" key="1">
    <source>
        <dbReference type="EMBL" id="NDY92918.1"/>
    </source>
</evidence>
<dbReference type="PANTHER" id="PTHR18901">
    <property type="entry name" value="2-DEOXYGLUCOSE-6-PHOSPHATE PHOSPHATASE 2"/>
    <property type="match status" value="1"/>
</dbReference>
<dbReference type="SFLD" id="SFLDG01135">
    <property type="entry name" value="C1.5.6:_HAD__Beta-PGM__Phospha"/>
    <property type="match status" value="1"/>
</dbReference>
<dbReference type="InterPro" id="IPR036412">
    <property type="entry name" value="HAD-like_sf"/>
</dbReference>
<dbReference type="InterPro" id="IPR023198">
    <property type="entry name" value="PGP-like_dom2"/>
</dbReference>
<comment type="caution">
    <text evidence="1">The sequence shown here is derived from an EMBL/GenBank/DDBJ whole genome shotgun (WGS) entry which is preliminary data.</text>
</comment>
<accession>A0A7C9TL19</accession>
<dbReference type="Proteomes" id="UP000484255">
    <property type="component" value="Unassembled WGS sequence"/>
</dbReference>